<organism evidence="3 4">
    <name type="scientific">Saccharopolyspora antimicrobica</name>
    <dbReference type="NCBI Taxonomy" id="455193"/>
    <lineage>
        <taxon>Bacteria</taxon>
        <taxon>Bacillati</taxon>
        <taxon>Actinomycetota</taxon>
        <taxon>Actinomycetes</taxon>
        <taxon>Pseudonocardiales</taxon>
        <taxon>Pseudonocardiaceae</taxon>
        <taxon>Saccharopolyspora</taxon>
    </lineage>
</organism>
<protein>
    <submittedName>
        <fullName evidence="3">D-threo-aldose 1-dehydrogenase</fullName>
    </submittedName>
</protein>
<dbReference type="EMBL" id="RBXX01000002">
    <property type="protein sequence ID" value="RKT87147.1"/>
    <property type="molecule type" value="Genomic_DNA"/>
</dbReference>
<dbReference type="InterPro" id="IPR020471">
    <property type="entry name" value="AKR"/>
</dbReference>
<dbReference type="Proteomes" id="UP000270697">
    <property type="component" value="Unassembled WGS sequence"/>
</dbReference>
<evidence type="ECO:0000313" key="4">
    <source>
        <dbReference type="Proteomes" id="UP000270697"/>
    </source>
</evidence>
<gene>
    <name evidence="3" type="ORF">ATL45_5542</name>
</gene>
<evidence type="ECO:0000256" key="1">
    <source>
        <dbReference type="SAM" id="MobiDB-lite"/>
    </source>
</evidence>
<dbReference type="CDD" id="cd19152">
    <property type="entry name" value="AKR_AKR15A"/>
    <property type="match status" value="1"/>
</dbReference>
<dbReference type="SUPFAM" id="SSF51430">
    <property type="entry name" value="NAD(P)-linked oxidoreductase"/>
    <property type="match status" value="1"/>
</dbReference>
<feature type="domain" description="NADP-dependent oxidoreductase" evidence="2">
    <location>
        <begin position="43"/>
        <end position="355"/>
    </location>
</feature>
<feature type="region of interest" description="Disordered" evidence="1">
    <location>
        <begin position="1"/>
        <end position="48"/>
    </location>
</feature>
<name>A0ABX9TJA5_9PSEU</name>
<reference evidence="3 4" key="1">
    <citation type="submission" date="2018-10" db="EMBL/GenBank/DDBJ databases">
        <title>Sequencing the genomes of 1000 actinobacteria strains.</title>
        <authorList>
            <person name="Klenk H.-P."/>
        </authorList>
    </citation>
    <scope>NUCLEOTIDE SEQUENCE [LARGE SCALE GENOMIC DNA]</scope>
    <source>
        <strain evidence="3 4">DSM 45119</strain>
    </source>
</reference>
<evidence type="ECO:0000259" key="2">
    <source>
        <dbReference type="Pfam" id="PF00248"/>
    </source>
</evidence>
<comment type="caution">
    <text evidence="3">The sequence shown here is derived from an EMBL/GenBank/DDBJ whole genome shotgun (WGS) entry which is preliminary data.</text>
</comment>
<dbReference type="PANTHER" id="PTHR42686">
    <property type="entry name" value="GH17980P-RELATED"/>
    <property type="match status" value="1"/>
</dbReference>
<dbReference type="RefSeq" id="WP_093149207.1">
    <property type="nucleotide sequence ID" value="NZ_FOUP01000002.1"/>
</dbReference>
<dbReference type="Pfam" id="PF00248">
    <property type="entry name" value="Aldo_ket_red"/>
    <property type="match status" value="1"/>
</dbReference>
<dbReference type="InterPro" id="IPR023210">
    <property type="entry name" value="NADP_OxRdtase_dom"/>
</dbReference>
<feature type="compositionally biased region" description="Basic and acidic residues" evidence="1">
    <location>
        <begin position="27"/>
        <end position="43"/>
    </location>
</feature>
<keyword evidence="4" id="KW-1185">Reference proteome</keyword>
<evidence type="ECO:0000313" key="3">
    <source>
        <dbReference type="EMBL" id="RKT87147.1"/>
    </source>
</evidence>
<accession>A0ABX9TJA5</accession>
<dbReference type="PANTHER" id="PTHR42686:SF1">
    <property type="entry name" value="GH17980P-RELATED"/>
    <property type="match status" value="1"/>
</dbReference>
<proteinExistence type="predicted"/>
<sequence>MGRPGVGGSNHRRPSARPATFKPSRRALSEGLRRDTPRDHPDRLGFGTAPLGNMFRAVPEDEARATVQEAWDKGDRYFDTAPLYGAGLAEMRLGEVLSQQPRDSYVLSSKVGRVILDEEETGARELGEKGALFEHGRKNKIVHEWTADATERSVEDSLRRLGVDRIDVLWVHDVAQDFHGDLWLQKIEEARTGAFRVLSRLRDEGVIRAWGLGVNRTEPIEITLALDEPKPDGFVMAGRYTLLDHEQPLQRLLPMAAEQGVDMVVGGPYNSGVLAGGSHFEYQEASPAIYERVERLKAVADRHGVSIKAAALQFSLAHPVTVAVIAGASRPGHVDEDIAALEEKIPADFWAELRQSGLVSPQAPLPGGV</sequence>
<dbReference type="InterPro" id="IPR036812">
    <property type="entry name" value="NAD(P)_OxRdtase_dom_sf"/>
</dbReference>
<dbReference type="Gene3D" id="3.20.20.100">
    <property type="entry name" value="NADP-dependent oxidoreductase domain"/>
    <property type="match status" value="1"/>
</dbReference>